<accession>A0A0M0JNU7</accession>
<evidence type="ECO:0000313" key="5">
    <source>
        <dbReference type="Proteomes" id="UP000037460"/>
    </source>
</evidence>
<keyword evidence="2" id="KW-0067">ATP-binding</keyword>
<dbReference type="GO" id="GO:0005524">
    <property type="term" value="F:ATP binding"/>
    <property type="evidence" value="ECO:0007669"/>
    <property type="project" value="UniProtKB-KW"/>
</dbReference>
<dbReference type="OrthoDB" id="267323at2759"/>
<organism evidence="4 5">
    <name type="scientific">Chrysochromulina tobinii</name>
    <dbReference type="NCBI Taxonomy" id="1460289"/>
    <lineage>
        <taxon>Eukaryota</taxon>
        <taxon>Haptista</taxon>
        <taxon>Haptophyta</taxon>
        <taxon>Prymnesiophyceae</taxon>
        <taxon>Prymnesiales</taxon>
        <taxon>Chrysochromulinaceae</taxon>
        <taxon>Chrysochromulina</taxon>
    </lineage>
</organism>
<dbReference type="PANTHER" id="PTHR10606:SF49">
    <property type="entry name" value="6-PHOSPHOFRUCTO-2-KINASE DOMAIN-CONTAINING PROTEIN"/>
    <property type="match status" value="1"/>
</dbReference>
<dbReference type="Proteomes" id="UP000037460">
    <property type="component" value="Unassembled WGS sequence"/>
</dbReference>
<keyword evidence="4" id="KW-0418">Kinase</keyword>
<keyword evidence="5" id="KW-1185">Reference proteome</keyword>
<dbReference type="PIRSF" id="PIRSF000709">
    <property type="entry name" value="6PFK_2-Ptase"/>
    <property type="match status" value="1"/>
</dbReference>
<dbReference type="GO" id="GO:0006000">
    <property type="term" value="P:fructose metabolic process"/>
    <property type="evidence" value="ECO:0007669"/>
    <property type="project" value="InterPro"/>
</dbReference>
<sequence>MTERVVETATDARLRLTPDAGRLILVLVGLPARGKSMLGYKLGRFLGWRGYRTRHFKVGDRRREVWNESGNQSGERLPQTSASFFDGTKAYASMTREQLSLQAFDDLLKWIEAEDGQVAIFDASNVTIARRAKLSEKVQALNAKGTTSAGIVFIESVVTDPDVISSMCTWKVRHSEDFKGLGENEALADLQERISHYEKQYQTVREVEGPYTKMFDLRAKVHACNIYGRMAKTVLPYLLAIHGIARPIFMIVVDEENTAHAETNIEAGLAQWARIYPRASELLILTSAAPRAVQAAEALVVAAKCAPAAKRGSMTPLLHAAESPAARAVSGDGAGTFEGQFGESVASLVARLEPVALEIEAAVQPVVLVAHEACCLTLRTLLIEPQIRPISERELIDRHSTMAFHSPEAPRLIEFVTIESGGYSETVHMLSTEPPLNGAGRLGAEGARLVGLGAL</sequence>
<dbReference type="InterPro" id="IPR029033">
    <property type="entry name" value="His_PPase_superfam"/>
</dbReference>
<keyword evidence="4" id="KW-0808">Transferase</keyword>
<evidence type="ECO:0000256" key="2">
    <source>
        <dbReference type="ARBA" id="ARBA00022840"/>
    </source>
</evidence>
<dbReference type="PANTHER" id="PTHR10606">
    <property type="entry name" value="6-PHOSPHOFRUCTO-2-KINASE/FRUCTOSE-2,6-BISPHOSPHATASE"/>
    <property type="match status" value="1"/>
</dbReference>
<proteinExistence type="predicted"/>
<dbReference type="SUPFAM" id="SSF52540">
    <property type="entry name" value="P-loop containing nucleoside triphosphate hydrolases"/>
    <property type="match status" value="1"/>
</dbReference>
<dbReference type="GO" id="GO:0004331">
    <property type="term" value="F:fructose-2,6-bisphosphate 2-phosphatase activity"/>
    <property type="evidence" value="ECO:0007669"/>
    <property type="project" value="TreeGrafter"/>
</dbReference>
<dbReference type="InterPro" id="IPR013079">
    <property type="entry name" value="6Phosfructo_kin"/>
</dbReference>
<evidence type="ECO:0000313" key="4">
    <source>
        <dbReference type="EMBL" id="KOO28271.1"/>
    </source>
</evidence>
<dbReference type="GO" id="GO:0003873">
    <property type="term" value="F:6-phosphofructo-2-kinase activity"/>
    <property type="evidence" value="ECO:0007669"/>
    <property type="project" value="InterPro"/>
</dbReference>
<comment type="caution">
    <text evidence="4">The sequence shown here is derived from an EMBL/GenBank/DDBJ whole genome shotgun (WGS) entry which is preliminary data.</text>
</comment>
<dbReference type="Gene3D" id="3.40.50.300">
    <property type="entry name" value="P-loop containing nucleotide triphosphate hydrolases"/>
    <property type="match status" value="1"/>
</dbReference>
<dbReference type="GO" id="GO:0005829">
    <property type="term" value="C:cytosol"/>
    <property type="evidence" value="ECO:0007669"/>
    <property type="project" value="TreeGrafter"/>
</dbReference>
<name>A0A0M0JNU7_9EUKA</name>
<dbReference type="InterPro" id="IPR027417">
    <property type="entry name" value="P-loop_NTPase"/>
</dbReference>
<dbReference type="InterPro" id="IPR003094">
    <property type="entry name" value="6Pfruct_kin"/>
</dbReference>
<dbReference type="SUPFAM" id="SSF53254">
    <property type="entry name" value="Phosphoglycerate mutase-like"/>
    <property type="match status" value="1"/>
</dbReference>
<dbReference type="EMBL" id="JWZX01002593">
    <property type="protein sequence ID" value="KOO28271.1"/>
    <property type="molecule type" value="Genomic_DNA"/>
</dbReference>
<gene>
    <name evidence="4" type="ORF">Ctob_008547</name>
</gene>
<dbReference type="Pfam" id="PF01591">
    <property type="entry name" value="6PF2K"/>
    <property type="match status" value="1"/>
</dbReference>
<protein>
    <submittedName>
        <fullName evidence="4">6-phosphofructo-2-kinase/fructose-2, 6-biphosphatase</fullName>
    </submittedName>
</protein>
<reference evidence="5" key="1">
    <citation type="journal article" date="2015" name="PLoS Genet.">
        <title>Genome Sequence and Transcriptome Analyses of Chrysochromulina tobin: Metabolic Tools for Enhanced Algal Fitness in the Prominent Order Prymnesiales (Haptophyceae).</title>
        <authorList>
            <person name="Hovde B.T."/>
            <person name="Deodato C.R."/>
            <person name="Hunsperger H.M."/>
            <person name="Ryken S.A."/>
            <person name="Yost W."/>
            <person name="Jha R.K."/>
            <person name="Patterson J."/>
            <person name="Monnat R.J. Jr."/>
            <person name="Barlow S.B."/>
            <person name="Starkenburg S.R."/>
            <person name="Cattolico R.A."/>
        </authorList>
    </citation>
    <scope>NUCLEOTIDE SEQUENCE</scope>
    <source>
        <strain evidence="5">CCMP291</strain>
    </source>
</reference>
<dbReference type="AlphaFoldDB" id="A0A0M0JNU7"/>
<keyword evidence="1" id="KW-0547">Nucleotide-binding</keyword>
<dbReference type="GO" id="GO:0006003">
    <property type="term" value="P:fructose 2,6-bisphosphate metabolic process"/>
    <property type="evidence" value="ECO:0007669"/>
    <property type="project" value="InterPro"/>
</dbReference>
<evidence type="ECO:0000256" key="1">
    <source>
        <dbReference type="ARBA" id="ARBA00022741"/>
    </source>
</evidence>
<feature type="domain" description="6-phosphofructo-2-kinase" evidence="3">
    <location>
        <begin position="20"/>
        <end position="242"/>
    </location>
</feature>
<evidence type="ECO:0000259" key="3">
    <source>
        <dbReference type="Pfam" id="PF01591"/>
    </source>
</evidence>